<dbReference type="SMART" id="SM00831">
    <property type="entry name" value="Cation_ATPase_N"/>
    <property type="match status" value="1"/>
</dbReference>
<keyword evidence="6" id="KW-0547">Nucleotide-binding</keyword>
<evidence type="ECO:0000256" key="7">
    <source>
        <dbReference type="ARBA" id="ARBA00022840"/>
    </source>
</evidence>
<keyword evidence="10 12" id="KW-0472">Membrane</keyword>
<evidence type="ECO:0000256" key="11">
    <source>
        <dbReference type="SAM" id="MobiDB-lite"/>
    </source>
</evidence>
<keyword evidence="9 12" id="KW-1133">Transmembrane helix</keyword>
<keyword evidence="8" id="KW-0460">Magnesium</keyword>
<dbReference type="Pfam" id="PF00702">
    <property type="entry name" value="Hydrolase"/>
    <property type="match status" value="1"/>
</dbReference>
<dbReference type="InterPro" id="IPR004014">
    <property type="entry name" value="ATPase_P-typ_cation-transptr_N"/>
</dbReference>
<keyword evidence="7" id="KW-0067">ATP-binding</keyword>
<gene>
    <name evidence="14" type="ORF">ZEAMMB73_Zm00001d045122</name>
</gene>
<dbReference type="PANTHER" id="PTHR42861">
    <property type="entry name" value="CALCIUM-TRANSPORTING ATPASE"/>
    <property type="match status" value="1"/>
</dbReference>
<dbReference type="InterPro" id="IPR036412">
    <property type="entry name" value="HAD-like_sf"/>
</dbReference>
<feature type="transmembrane region" description="Helical" evidence="12">
    <location>
        <begin position="65"/>
        <end position="85"/>
    </location>
</feature>
<evidence type="ECO:0000256" key="2">
    <source>
        <dbReference type="ARBA" id="ARBA00008804"/>
    </source>
</evidence>
<evidence type="ECO:0000256" key="12">
    <source>
        <dbReference type="SAM" id="Phobius"/>
    </source>
</evidence>
<accession>A0A1D6NTT9</accession>
<dbReference type="InterPro" id="IPR023298">
    <property type="entry name" value="ATPase_P-typ_TM_dom_sf"/>
</dbReference>
<evidence type="ECO:0000256" key="1">
    <source>
        <dbReference type="ARBA" id="ARBA00004141"/>
    </source>
</evidence>
<dbReference type="EMBL" id="CM000785">
    <property type="protein sequence ID" value="AQL01603.1"/>
    <property type="molecule type" value="Genomic_DNA"/>
</dbReference>
<dbReference type="AlphaFoldDB" id="A0A1D6NTT9"/>
<protein>
    <submittedName>
        <fullName evidence="14">ATPase 8 plasma membrane-type</fullName>
    </submittedName>
</protein>
<proteinExistence type="inferred from homology"/>
<evidence type="ECO:0000256" key="8">
    <source>
        <dbReference type="ARBA" id="ARBA00022842"/>
    </source>
</evidence>
<feature type="transmembrane region" description="Helical" evidence="12">
    <location>
        <begin position="378"/>
        <end position="399"/>
    </location>
</feature>
<feature type="transmembrane region" description="Helical" evidence="12">
    <location>
        <begin position="485"/>
        <end position="505"/>
    </location>
</feature>
<feature type="region of interest" description="Disordered" evidence="11">
    <location>
        <begin position="524"/>
        <end position="543"/>
    </location>
</feature>
<keyword evidence="5" id="KW-0479">Metal-binding</keyword>
<dbReference type="PRINTS" id="PR00120">
    <property type="entry name" value="HATPASE"/>
</dbReference>
<dbReference type="FunFam" id="1.20.1110.10:FF:000045">
    <property type="entry name" value="ATPase 4 plasma membrane-type"/>
    <property type="match status" value="1"/>
</dbReference>
<dbReference type="NCBIfam" id="TIGR01494">
    <property type="entry name" value="ATPase_P-type"/>
    <property type="match status" value="1"/>
</dbReference>
<dbReference type="GO" id="GO:0016020">
    <property type="term" value="C:membrane"/>
    <property type="evidence" value="ECO:0007669"/>
    <property type="project" value="UniProtKB-SubCell"/>
</dbReference>
<evidence type="ECO:0000256" key="3">
    <source>
        <dbReference type="ARBA" id="ARBA00022553"/>
    </source>
</evidence>
<dbReference type="PRINTS" id="PR00119">
    <property type="entry name" value="CATATPASE"/>
</dbReference>
<feature type="transmembrane region" description="Helical" evidence="12">
    <location>
        <begin position="452"/>
        <end position="473"/>
    </location>
</feature>
<dbReference type="SUPFAM" id="SSF81665">
    <property type="entry name" value="Calcium ATPase, transmembrane domain M"/>
    <property type="match status" value="1"/>
</dbReference>
<dbReference type="GO" id="GO:0005524">
    <property type="term" value="F:ATP binding"/>
    <property type="evidence" value="ECO:0007669"/>
    <property type="project" value="UniProtKB-KW"/>
</dbReference>
<dbReference type="ExpressionAtlas" id="A0A1D6NTT9">
    <property type="expression patterns" value="baseline and differential"/>
</dbReference>
<dbReference type="Gene3D" id="1.20.1110.10">
    <property type="entry name" value="Calcium-transporting ATPase, transmembrane domain"/>
    <property type="match status" value="2"/>
</dbReference>
<evidence type="ECO:0000256" key="6">
    <source>
        <dbReference type="ARBA" id="ARBA00022741"/>
    </source>
</evidence>
<feature type="domain" description="Cation-transporting P-type ATPase N-terminal" evidence="13">
    <location>
        <begin position="14"/>
        <end position="86"/>
    </location>
</feature>
<evidence type="ECO:0000313" key="14">
    <source>
        <dbReference type="EMBL" id="AQL01603.1"/>
    </source>
</evidence>
<dbReference type="SUPFAM" id="SSF56784">
    <property type="entry name" value="HAD-like"/>
    <property type="match status" value="1"/>
</dbReference>
<dbReference type="InterPro" id="IPR001757">
    <property type="entry name" value="P_typ_ATPase"/>
</dbReference>
<dbReference type="GO" id="GO:0016887">
    <property type="term" value="F:ATP hydrolysis activity"/>
    <property type="evidence" value="ECO:0007669"/>
    <property type="project" value="InterPro"/>
</dbReference>
<evidence type="ECO:0000256" key="10">
    <source>
        <dbReference type="ARBA" id="ARBA00023136"/>
    </source>
</evidence>
<feature type="compositionally biased region" description="Polar residues" evidence="11">
    <location>
        <begin position="524"/>
        <end position="535"/>
    </location>
</feature>
<evidence type="ECO:0000259" key="13">
    <source>
        <dbReference type="SMART" id="SM00831"/>
    </source>
</evidence>
<reference evidence="14" key="1">
    <citation type="submission" date="2015-12" db="EMBL/GenBank/DDBJ databases">
        <title>Update maize B73 reference genome by single molecule sequencing technologies.</title>
        <authorList>
            <consortium name="Maize Genome Sequencing Project"/>
            <person name="Ware D."/>
        </authorList>
    </citation>
    <scope>NUCLEOTIDE SEQUENCE</scope>
    <source>
        <tissue evidence="14">Seedling</tissue>
    </source>
</reference>
<feature type="transmembrane region" description="Helical" evidence="12">
    <location>
        <begin position="313"/>
        <end position="333"/>
    </location>
</feature>
<organism evidence="14">
    <name type="scientific">Zea mays</name>
    <name type="common">Maize</name>
    <dbReference type="NCBI Taxonomy" id="4577"/>
    <lineage>
        <taxon>Eukaryota</taxon>
        <taxon>Viridiplantae</taxon>
        <taxon>Streptophyta</taxon>
        <taxon>Embryophyta</taxon>
        <taxon>Tracheophyta</taxon>
        <taxon>Spermatophyta</taxon>
        <taxon>Magnoliopsida</taxon>
        <taxon>Liliopsida</taxon>
        <taxon>Poales</taxon>
        <taxon>Poaceae</taxon>
        <taxon>PACMAD clade</taxon>
        <taxon>Panicoideae</taxon>
        <taxon>Andropogonodae</taxon>
        <taxon>Andropogoneae</taxon>
        <taxon>Tripsacinae</taxon>
        <taxon>Zea</taxon>
    </lineage>
</organism>
<name>A0A1D6NTT9_MAIZE</name>
<dbReference type="Pfam" id="PF00690">
    <property type="entry name" value="Cation_ATPase_N"/>
    <property type="match status" value="1"/>
</dbReference>
<comment type="subcellular location">
    <subcellularLocation>
        <location evidence="1">Membrane</location>
        <topology evidence="1">Multi-pass membrane protein</topology>
    </subcellularLocation>
</comment>
<evidence type="ECO:0000256" key="5">
    <source>
        <dbReference type="ARBA" id="ARBA00022723"/>
    </source>
</evidence>
<feature type="transmembrane region" description="Helical" evidence="12">
    <location>
        <begin position="339"/>
        <end position="358"/>
    </location>
</feature>
<keyword evidence="4 12" id="KW-0812">Transmembrane</keyword>
<evidence type="ECO:0000256" key="9">
    <source>
        <dbReference type="ARBA" id="ARBA00022989"/>
    </source>
</evidence>
<dbReference type="GO" id="GO:0046872">
    <property type="term" value="F:metal ion binding"/>
    <property type="evidence" value="ECO:0007669"/>
    <property type="project" value="UniProtKB-KW"/>
</dbReference>
<evidence type="ECO:0000256" key="4">
    <source>
        <dbReference type="ARBA" id="ARBA00022692"/>
    </source>
</evidence>
<dbReference type="FunFam" id="3.40.50.1000:FF:000211">
    <property type="entry name" value="Plasma membrane ATPase"/>
    <property type="match status" value="1"/>
</dbReference>
<keyword evidence="3" id="KW-0597">Phosphoprotein</keyword>
<feature type="transmembrane region" description="Helical" evidence="12">
    <location>
        <begin position="421"/>
        <end position="440"/>
    </location>
</feature>
<sequence length="543" mass="59890">MASISPEDIGGDVNLSKIPVEEVFKTLKCDRKGLSSTEGENRLRTFGPNKLEEKKENNLLKFLGFMWNPLSWVMEMAAIMAIALANGGGRAPDWQDFVGILCNMGAEAEKKVHALIDGYADRGLRSLGVSYQQVPEKSKESAGDPWQFIGLLPLFDPPRHDSAETIRRALHLGVNVKMITGDQLAIGKETGRRLGMGTNMYPSTTLLGDKNTTVNGMHIDELIEKADGFAGVFPEHKYEIVKRLQDRNHICGMTGDGVNDAPALKKADIGIAVDDATDAARSASDIVLTEPGLSVIVSAVLTSRSIFQRMKNYTIYAVSITIRIVLGFLLIALIWKFDFAPFMVLIIAILNDGTIMTISKDRVKPSPTPDSWKLNEIFATGIVLGTYMAIITAVFFYLAHDTDFFTDVFGVNSIKENDRELMAALYLQVSIISQALIFVTRSRSWSFVERPGFLLLFAFFAAQLVATCIAVYADWDFCRIQGIGWAWGGAIWMFSIVTYIPLDVLKFMIRAALRDKATGNNVHNKASLATPSQTAPLLRSTLP</sequence>
<comment type="similarity">
    <text evidence="2">Belongs to the cation transport ATPase (P-type) (TC 3.A.3) family. Type IIIA subfamily.</text>
</comment>